<dbReference type="EMBL" id="QYUL01000002">
    <property type="protein sequence ID" value="RJF82101.1"/>
    <property type="molecule type" value="Genomic_DNA"/>
</dbReference>
<name>A0A418VY59_9PROT</name>
<dbReference type="Proteomes" id="UP000283458">
    <property type="component" value="Unassembled WGS sequence"/>
</dbReference>
<reference evidence="1 2" key="1">
    <citation type="submission" date="2018-09" db="EMBL/GenBank/DDBJ databases">
        <authorList>
            <person name="Zhu H."/>
        </authorList>
    </citation>
    <scope>NUCLEOTIDE SEQUENCE [LARGE SCALE GENOMIC DNA]</scope>
    <source>
        <strain evidence="1 2">K2W22B-5</strain>
    </source>
</reference>
<gene>
    <name evidence="1" type="ORF">D3877_18735</name>
</gene>
<accession>A0A418VY59</accession>
<keyword evidence="2" id="KW-1185">Reference proteome</keyword>
<protein>
    <submittedName>
        <fullName evidence="1">Uncharacterized protein</fullName>
    </submittedName>
</protein>
<organism evidence="1 2">
    <name type="scientific">Azospirillum cavernae</name>
    <dbReference type="NCBI Taxonomy" id="2320860"/>
    <lineage>
        <taxon>Bacteria</taxon>
        <taxon>Pseudomonadati</taxon>
        <taxon>Pseudomonadota</taxon>
        <taxon>Alphaproteobacteria</taxon>
        <taxon>Rhodospirillales</taxon>
        <taxon>Azospirillaceae</taxon>
        <taxon>Azospirillum</taxon>
    </lineage>
</organism>
<dbReference type="AlphaFoldDB" id="A0A418VY59"/>
<proteinExistence type="predicted"/>
<evidence type="ECO:0000313" key="1">
    <source>
        <dbReference type="EMBL" id="RJF82101.1"/>
    </source>
</evidence>
<evidence type="ECO:0000313" key="2">
    <source>
        <dbReference type="Proteomes" id="UP000283458"/>
    </source>
</evidence>
<sequence length="109" mass="11343">MRTALDHNNDSQLSSVTRTTGTVNLSTDELIVFSGRVDGLISESMEKIQQAIGSVSGTGDALLLAQDESKSGLYVVHGTGLTGIPTASNIHLLAVFDDGSLSASDIFFG</sequence>
<comment type="caution">
    <text evidence="1">The sequence shown here is derived from an EMBL/GenBank/DDBJ whole genome shotgun (WGS) entry which is preliminary data.</text>
</comment>